<organism evidence="1 2">
    <name type="scientific">Candidatus Curtissbacteria bacterium RIFCSPHIGHO2_02_FULL_40_16b</name>
    <dbReference type="NCBI Taxonomy" id="1797714"/>
    <lineage>
        <taxon>Bacteria</taxon>
        <taxon>Candidatus Curtissiibacteriota</taxon>
    </lineage>
</organism>
<reference evidence="1 2" key="1">
    <citation type="journal article" date="2016" name="Nat. Commun.">
        <title>Thousands of microbial genomes shed light on interconnected biogeochemical processes in an aquifer system.</title>
        <authorList>
            <person name="Anantharaman K."/>
            <person name="Brown C.T."/>
            <person name="Hug L.A."/>
            <person name="Sharon I."/>
            <person name="Castelle C.J."/>
            <person name="Probst A.J."/>
            <person name="Thomas B.C."/>
            <person name="Singh A."/>
            <person name="Wilkins M.J."/>
            <person name="Karaoz U."/>
            <person name="Brodie E.L."/>
            <person name="Williams K.H."/>
            <person name="Hubbard S.S."/>
            <person name="Banfield J.F."/>
        </authorList>
    </citation>
    <scope>NUCLEOTIDE SEQUENCE [LARGE SCALE GENOMIC DNA]</scope>
</reference>
<protein>
    <recommendedName>
        <fullName evidence="3">Sulfatase-modifying factor enzyme domain-containing protein</fullName>
    </recommendedName>
</protein>
<evidence type="ECO:0008006" key="3">
    <source>
        <dbReference type="Google" id="ProtNLM"/>
    </source>
</evidence>
<evidence type="ECO:0000313" key="1">
    <source>
        <dbReference type="EMBL" id="OGD89282.1"/>
    </source>
</evidence>
<evidence type="ECO:0000313" key="2">
    <source>
        <dbReference type="Proteomes" id="UP000177369"/>
    </source>
</evidence>
<accession>A0A1F5GBM7</accession>
<name>A0A1F5GBM7_9BACT</name>
<gene>
    <name evidence="1" type="ORF">A3D04_03625</name>
</gene>
<sequence>MAERALTLPSPEQLVIDQTQVLESFFGHEALPKPPESLLEFIERTKELGFSFELYFEPKVTFTDDSNYPGLVVKPHPWLFEQIGKGNVEPDSASLSGQWAAMEGLQKPEYDDGKQLYENDPLAPVLEQLRIDGKITVPDWCRHIPTISRFGISPEEIDKYVVPAFSELSGADKQITAGELVAGLSPWAAWFYRGNTIHPEWGQTNTWEWFANNFGTAHRLIGGRRDDGGLAGVHYRWRDRRRDGIGFRFRVASSS</sequence>
<proteinExistence type="predicted"/>
<dbReference type="EMBL" id="MFBD01000007">
    <property type="protein sequence ID" value="OGD89282.1"/>
    <property type="molecule type" value="Genomic_DNA"/>
</dbReference>
<dbReference type="AlphaFoldDB" id="A0A1F5GBM7"/>
<dbReference type="STRING" id="1797714.A3D04_03625"/>
<comment type="caution">
    <text evidence="1">The sequence shown here is derived from an EMBL/GenBank/DDBJ whole genome shotgun (WGS) entry which is preliminary data.</text>
</comment>
<dbReference type="Proteomes" id="UP000177369">
    <property type="component" value="Unassembled WGS sequence"/>
</dbReference>